<dbReference type="PANTHER" id="PTHR40069:SF1">
    <property type="entry name" value="YWBE PROTEIN"/>
    <property type="match status" value="1"/>
</dbReference>
<evidence type="ECO:0000313" key="1">
    <source>
        <dbReference type="EMBL" id="NJW55758.1"/>
    </source>
</evidence>
<dbReference type="InterPro" id="IPR019240">
    <property type="entry name" value="DUF2196"/>
</dbReference>
<accession>A0ABX1D5N2</accession>
<sequence length="38" mass="4109">EGVVQDILTKSPMHPHGIKVRLETGEVGRVQEIISSPA</sequence>
<organism evidence="1 2">
    <name type="scientific">Salinimicrobium oceani</name>
    <dbReference type="NCBI Taxonomy" id="2722702"/>
    <lineage>
        <taxon>Bacteria</taxon>
        <taxon>Pseudomonadati</taxon>
        <taxon>Bacteroidota</taxon>
        <taxon>Flavobacteriia</taxon>
        <taxon>Flavobacteriales</taxon>
        <taxon>Flavobacteriaceae</taxon>
        <taxon>Salinimicrobium</taxon>
    </lineage>
</organism>
<evidence type="ECO:0000313" key="2">
    <source>
        <dbReference type="Proteomes" id="UP000703674"/>
    </source>
</evidence>
<dbReference type="Pfam" id="PF09962">
    <property type="entry name" value="DUF2196"/>
    <property type="match status" value="1"/>
</dbReference>
<gene>
    <name evidence="1" type="ORF">HC175_22860</name>
</gene>
<dbReference type="EMBL" id="JAAVJR010001509">
    <property type="protein sequence ID" value="NJW55758.1"/>
    <property type="molecule type" value="Genomic_DNA"/>
</dbReference>
<reference evidence="1 2" key="1">
    <citation type="submission" date="2020-03" db="EMBL/GenBank/DDBJ databases">
        <title>Salinimicrobium sp. nov, isolated from SCS.</title>
        <authorList>
            <person name="Cao W.R."/>
        </authorList>
    </citation>
    <scope>NUCLEOTIDE SEQUENCE [LARGE SCALE GENOMIC DNA]</scope>
    <source>
        <strain evidence="2">J15B91</strain>
    </source>
</reference>
<keyword evidence="2" id="KW-1185">Reference proteome</keyword>
<feature type="non-terminal residue" evidence="1">
    <location>
        <position position="1"/>
    </location>
</feature>
<name>A0ABX1D5N2_9FLAO</name>
<dbReference type="PANTHER" id="PTHR40069">
    <property type="entry name" value="YWBE PROTEIN"/>
    <property type="match status" value="1"/>
</dbReference>
<protein>
    <submittedName>
        <fullName evidence="1">YwbE family protein</fullName>
    </submittedName>
</protein>
<comment type="caution">
    <text evidence="1">The sequence shown here is derived from an EMBL/GenBank/DDBJ whole genome shotgun (WGS) entry which is preliminary data.</text>
</comment>
<dbReference type="NCBIfam" id="TIGR03833">
    <property type="entry name" value="YwbE family protein"/>
    <property type="match status" value="1"/>
</dbReference>
<proteinExistence type="predicted"/>
<dbReference type="Proteomes" id="UP000703674">
    <property type="component" value="Unassembled WGS sequence"/>
</dbReference>